<name>A0ABR5ALQ5_9BACL</name>
<organism evidence="2 3">
    <name type="scientific">Gordoniibacillus kamchatkensis</name>
    <dbReference type="NCBI Taxonomy" id="1590651"/>
    <lineage>
        <taxon>Bacteria</taxon>
        <taxon>Bacillati</taxon>
        <taxon>Bacillota</taxon>
        <taxon>Bacilli</taxon>
        <taxon>Bacillales</taxon>
        <taxon>Paenibacillaceae</taxon>
        <taxon>Gordoniibacillus</taxon>
    </lineage>
</organism>
<dbReference type="RefSeq" id="WP_041046967.1">
    <property type="nucleotide sequence ID" value="NZ_JXAK01000009.1"/>
</dbReference>
<dbReference type="Proteomes" id="UP000031967">
    <property type="component" value="Unassembled WGS sequence"/>
</dbReference>
<feature type="transmembrane region" description="Helical" evidence="1">
    <location>
        <begin position="38"/>
        <end position="63"/>
    </location>
</feature>
<keyword evidence="1" id="KW-0472">Membrane</keyword>
<proteinExistence type="predicted"/>
<gene>
    <name evidence="2" type="ORF">SD70_07420</name>
</gene>
<accession>A0ABR5ALQ5</accession>
<keyword evidence="1" id="KW-0812">Transmembrane</keyword>
<evidence type="ECO:0000256" key="1">
    <source>
        <dbReference type="SAM" id="Phobius"/>
    </source>
</evidence>
<dbReference type="EMBL" id="JXAK01000009">
    <property type="protein sequence ID" value="KIL41455.1"/>
    <property type="molecule type" value="Genomic_DNA"/>
</dbReference>
<feature type="transmembrane region" description="Helical" evidence="1">
    <location>
        <begin position="6"/>
        <end position="26"/>
    </location>
</feature>
<evidence type="ECO:0000313" key="3">
    <source>
        <dbReference type="Proteomes" id="UP000031967"/>
    </source>
</evidence>
<comment type="caution">
    <text evidence="2">The sequence shown here is derived from an EMBL/GenBank/DDBJ whole genome shotgun (WGS) entry which is preliminary data.</text>
</comment>
<sequence>MPPTMFDYMLVFLFLIISAVSLNFVVNVEVTRTQRFRAIIIALYGITGIVLLLILLSDFILIFRDVGDKSDLAKKYRNKAASENVQLHNYKPI</sequence>
<evidence type="ECO:0000313" key="2">
    <source>
        <dbReference type="EMBL" id="KIL41455.1"/>
    </source>
</evidence>
<protein>
    <submittedName>
        <fullName evidence="2">Uncharacterized protein</fullName>
    </submittedName>
</protein>
<keyword evidence="3" id="KW-1185">Reference proteome</keyword>
<reference evidence="2 3" key="1">
    <citation type="submission" date="2014-12" db="EMBL/GenBank/DDBJ databases">
        <title>Draft genome sequence of Paenibacillus kamchatkensis strain B-2647.</title>
        <authorList>
            <person name="Karlyshev A.V."/>
            <person name="Kudryashova E.B."/>
        </authorList>
    </citation>
    <scope>NUCLEOTIDE SEQUENCE [LARGE SCALE GENOMIC DNA]</scope>
    <source>
        <strain evidence="2 3">VKM B-2647</strain>
    </source>
</reference>
<keyword evidence="1" id="KW-1133">Transmembrane helix</keyword>